<dbReference type="GO" id="GO:0005886">
    <property type="term" value="C:plasma membrane"/>
    <property type="evidence" value="ECO:0007669"/>
    <property type="project" value="UniProtKB-SubCell"/>
</dbReference>
<keyword evidence="4 7" id="KW-1133">Transmembrane helix</keyword>
<keyword evidence="10" id="KW-1185">Reference proteome</keyword>
<keyword evidence="2" id="KW-1003">Cell membrane</keyword>
<evidence type="ECO:0000256" key="1">
    <source>
        <dbReference type="ARBA" id="ARBA00004651"/>
    </source>
</evidence>
<keyword evidence="5 7" id="KW-0472">Membrane</keyword>
<dbReference type="KEGG" id="sgp:SpiGrapes_2916"/>
<evidence type="ECO:0000256" key="4">
    <source>
        <dbReference type="ARBA" id="ARBA00022989"/>
    </source>
</evidence>
<proteinExistence type="inferred from homology"/>
<dbReference type="RefSeq" id="WP_014271505.1">
    <property type="nucleotide sequence ID" value="NC_016633.1"/>
</dbReference>
<dbReference type="PANTHER" id="PTHR30572">
    <property type="entry name" value="MEMBRANE COMPONENT OF TRANSPORTER-RELATED"/>
    <property type="match status" value="1"/>
</dbReference>
<dbReference type="OrthoDB" id="366662at2"/>
<evidence type="ECO:0000256" key="2">
    <source>
        <dbReference type="ARBA" id="ARBA00022475"/>
    </source>
</evidence>
<evidence type="ECO:0000313" key="9">
    <source>
        <dbReference type="EMBL" id="AEV30666.1"/>
    </source>
</evidence>
<sequence length="500" mass="53955">MLGVLIKIAFRNLKEHKAKTLIIGVLITLGIAILVVGNSFTDTIKKGIEKNYIQNYTGNLFIASSAIKDPSLIISNELFESTPKILPDFPAIQKHVESLSEVTGTTGQINGVALGKWNDVGESFMILFGLDSTSYQNLFPTGVKLTDGEFLKEGESGIVLSKMVADMFKQSSGNDIQVGDSIVLTSMNTVSGAKIREVTVKGIHDYGDASFDLSYVCFIDQDTLRILNGMVLNTANSLNLTGEEASSLGALDEESLFGSSPLGGDDAFFVSDSAETESSFLESSVDDWTNILGDTSQRAFLNETDPNAWNYLLVKVTDQNKAEKVVKELNTYFTDNNIEAKAWNWLDGAGMSAQLADTLSIVFNVLLFVIAIVAVIVIMNTLVISVSERYGEIGTMRAIGAKKSFVRQMISLETLMITLVFGVIGVILGIIILLVLRGVGIQAPNQFMQILLGGDVFRPVVSFQAIVLSLITVSVVGLIASLYPVSVALKVSPLEAMNKG</sequence>
<name>G8QX81_SPHPG</name>
<feature type="transmembrane region" description="Helical" evidence="7">
    <location>
        <begin position="21"/>
        <end position="40"/>
    </location>
</feature>
<evidence type="ECO:0000259" key="8">
    <source>
        <dbReference type="Pfam" id="PF02687"/>
    </source>
</evidence>
<dbReference type="eggNOG" id="COG4591">
    <property type="taxonomic scope" value="Bacteria"/>
</dbReference>
<keyword evidence="9" id="KW-0449">Lipoprotein</keyword>
<dbReference type="InterPro" id="IPR050250">
    <property type="entry name" value="Macrolide_Exporter_MacB"/>
</dbReference>
<reference evidence="9 10" key="1">
    <citation type="submission" date="2011-11" db="EMBL/GenBank/DDBJ databases">
        <title>Complete sequence of Spirochaeta sp. grapes.</title>
        <authorList>
            <consortium name="US DOE Joint Genome Institute"/>
            <person name="Lucas S."/>
            <person name="Han J."/>
            <person name="Lapidus A."/>
            <person name="Cheng J.-F."/>
            <person name="Goodwin L."/>
            <person name="Pitluck S."/>
            <person name="Peters L."/>
            <person name="Ovchinnikova G."/>
            <person name="Munk A.C."/>
            <person name="Detter J.C."/>
            <person name="Han C."/>
            <person name="Tapia R."/>
            <person name="Land M."/>
            <person name="Hauser L."/>
            <person name="Kyrpides N."/>
            <person name="Ivanova N."/>
            <person name="Pagani I."/>
            <person name="Ritalahtilisa K."/>
            <person name="Loeffler F."/>
            <person name="Woyke T."/>
        </authorList>
    </citation>
    <scope>NUCLEOTIDE SEQUENCE [LARGE SCALE GENOMIC DNA]</scope>
    <source>
        <strain evidence="10">ATCC BAA-1885 / DSM 22778 / Grapes</strain>
    </source>
</reference>
<dbReference type="Pfam" id="PF02687">
    <property type="entry name" value="FtsX"/>
    <property type="match status" value="1"/>
</dbReference>
<dbReference type="eggNOG" id="COG0577">
    <property type="taxonomic scope" value="Bacteria"/>
</dbReference>
<feature type="transmembrane region" description="Helical" evidence="7">
    <location>
        <begin position="361"/>
        <end position="387"/>
    </location>
</feature>
<evidence type="ECO:0000256" key="3">
    <source>
        <dbReference type="ARBA" id="ARBA00022692"/>
    </source>
</evidence>
<feature type="transmembrane region" description="Helical" evidence="7">
    <location>
        <begin position="456"/>
        <end position="483"/>
    </location>
</feature>
<gene>
    <name evidence="9" type="ordered locus">SpiGrapes_2916</name>
</gene>
<evidence type="ECO:0000256" key="5">
    <source>
        <dbReference type="ARBA" id="ARBA00023136"/>
    </source>
</evidence>
<dbReference type="STRING" id="158190.SpiGrapes_2916"/>
<dbReference type="EMBL" id="CP003155">
    <property type="protein sequence ID" value="AEV30666.1"/>
    <property type="molecule type" value="Genomic_DNA"/>
</dbReference>
<dbReference type="HOGENOM" id="CLU_036078_0_0_12"/>
<dbReference type="InterPro" id="IPR003838">
    <property type="entry name" value="ABC3_permease_C"/>
</dbReference>
<accession>G8QX81</accession>
<dbReference type="AlphaFoldDB" id="G8QX81"/>
<dbReference type="Proteomes" id="UP000005632">
    <property type="component" value="Chromosome"/>
</dbReference>
<comment type="subcellular location">
    <subcellularLocation>
        <location evidence="1">Cell membrane</location>
        <topology evidence="1">Multi-pass membrane protein</topology>
    </subcellularLocation>
</comment>
<dbReference type="GO" id="GO:0022857">
    <property type="term" value="F:transmembrane transporter activity"/>
    <property type="evidence" value="ECO:0007669"/>
    <property type="project" value="TreeGrafter"/>
</dbReference>
<protein>
    <submittedName>
        <fullName evidence="9">ABC-type transport system, involved in lipoprotein release, permease component</fullName>
    </submittedName>
</protein>
<evidence type="ECO:0000256" key="6">
    <source>
        <dbReference type="ARBA" id="ARBA00038076"/>
    </source>
</evidence>
<evidence type="ECO:0000256" key="7">
    <source>
        <dbReference type="SAM" id="Phobius"/>
    </source>
</evidence>
<organism evidence="9 10">
    <name type="scientific">Sphaerochaeta pleomorpha (strain ATCC BAA-1885 / DSM 22778 / Grapes)</name>
    <dbReference type="NCBI Taxonomy" id="158190"/>
    <lineage>
        <taxon>Bacteria</taxon>
        <taxon>Pseudomonadati</taxon>
        <taxon>Spirochaetota</taxon>
        <taxon>Spirochaetia</taxon>
        <taxon>Spirochaetales</taxon>
        <taxon>Sphaerochaetaceae</taxon>
        <taxon>Sphaerochaeta</taxon>
    </lineage>
</organism>
<feature type="domain" description="ABC3 transporter permease C-terminal" evidence="8">
    <location>
        <begin position="365"/>
        <end position="493"/>
    </location>
</feature>
<comment type="similarity">
    <text evidence="6">Belongs to the ABC-4 integral membrane protein family.</text>
</comment>
<dbReference type="PANTHER" id="PTHR30572:SF4">
    <property type="entry name" value="ABC TRANSPORTER PERMEASE YTRF"/>
    <property type="match status" value="1"/>
</dbReference>
<evidence type="ECO:0000313" key="10">
    <source>
        <dbReference type="Proteomes" id="UP000005632"/>
    </source>
</evidence>
<feature type="transmembrane region" description="Helical" evidence="7">
    <location>
        <begin position="412"/>
        <end position="436"/>
    </location>
</feature>
<keyword evidence="3 7" id="KW-0812">Transmembrane</keyword>